<dbReference type="OrthoDB" id="69928at2759"/>
<dbReference type="RefSeq" id="XP_018321584.1">
    <property type="nucleotide sequence ID" value="XM_018466082.2"/>
</dbReference>
<evidence type="ECO:0000259" key="3">
    <source>
        <dbReference type="Pfam" id="PF10373"/>
    </source>
</evidence>
<evidence type="ECO:0000256" key="1">
    <source>
        <dbReference type="ARBA" id="ARBA00023161"/>
    </source>
</evidence>
<feature type="domain" description="Telomerase activating protein Est1-like N-terminal" evidence="4">
    <location>
        <begin position="58"/>
        <end position="167"/>
    </location>
</feature>
<sequence>MKCKAAIQALQKADALKASMSQKHDLINDSKPWNDQQQLRTIYHEVLILDLEYALDKKIEQELWMLGFKNYINTLQEIIRDVKNPQRSDAQALLSWCLQTAFGFYSSLLQEFCALYDLDMPFHKLLMMYEQTRPNTSKDFNKAKNSSCLYMCQYCLVHLGDIARYQNHRKQAESYYKYSIQISPTSGQPYNQLALLETSHGDKLATVYYYIRSIAVKNPFHAATANLLKTLSTVVEKEQSLSEVQTKMSVNEFIQKFLKAQGLLLFATDLEQVEIIVKSINATLTALIATQSFTMEQLLRMVVINLYQLKNLQKLENEKNRDVNELTEDEKKIRNFVLELLAGSLSAFLLPVYTLKHDKTLLDYYALPALTLILYWIKIEPEVLQETVFTNWPQIWPSLCKLLNSLQEITAEFDCKPYENVLLYEDRELQGFLPFSEIFKKYKSKVDKEDYVDKEKTIRAKRLIEYGTWLTSVEVNSKKLINNKKGSDEDSIVFEPQCTQPDPTSKLLEEMKSFSLSEVNNDNNKSKEKRSGILKPQGSLEKAREEREQLLLASETGAVSHASSSSSVSSISANSNLKVDSFKQKRVRQNVALQSIFKKIEESKQVKFSVEPEKEKIESIPKKQTSTDSSVPPQNEMFWTSIKGLNEKPVDYPKSSYQYFPNTSFDIKMPMSSFVTDSGMKPMQNFGNYSETMHGSGSFSLPPQTLSNSSQSLPPLNNSNFNSSNFPNNFGSNNPNLVGFGSSSHNFNTNMPPSYRQQGNYPPNNPNIPYQNISHYPQFSSTWKTDSQQVPPWSNWPNSGGNQPSQNQQDNYQLNYQYQGNMPYSFSNIAPNNMQKKQDTSFNSPWNPMPPSRPVNYDGSNMGNNQSLSLRQAMLKEAKNVAGMQMPPPPPPKTGPPEEKMYTPPGYSLFNSGGWSPNLSGQFRNTVPPDMLMNQHSLFAGQAPQSLQQLLEQQNKFKNNS</sequence>
<dbReference type="Pfam" id="PF10374">
    <property type="entry name" value="EST1"/>
    <property type="match status" value="1"/>
</dbReference>
<protein>
    <submittedName>
        <fullName evidence="6">Protein SMG7-like</fullName>
    </submittedName>
</protein>
<dbReference type="InterPro" id="IPR018834">
    <property type="entry name" value="DNA/RNA-bd_Est1-type"/>
</dbReference>
<accession>A0A1W4WC78</accession>
<name>A0A1W4WC78_AGRPL</name>
<dbReference type="GO" id="GO:0000184">
    <property type="term" value="P:nuclear-transcribed mRNA catabolic process, nonsense-mediated decay"/>
    <property type="evidence" value="ECO:0007669"/>
    <property type="project" value="UniProtKB-KW"/>
</dbReference>
<feature type="compositionally biased region" description="Polar residues" evidence="2">
    <location>
        <begin position="624"/>
        <end position="633"/>
    </location>
</feature>
<keyword evidence="5" id="KW-1185">Reference proteome</keyword>
<feature type="domain" description="DNA/RNA-binding" evidence="3">
    <location>
        <begin position="172"/>
        <end position="437"/>
    </location>
</feature>
<feature type="region of interest" description="Disordered" evidence="2">
    <location>
        <begin position="742"/>
        <end position="809"/>
    </location>
</feature>
<dbReference type="Pfam" id="PF10373">
    <property type="entry name" value="EST1_DNA_bind"/>
    <property type="match status" value="1"/>
</dbReference>
<dbReference type="GeneID" id="108734491"/>
<dbReference type="InterPro" id="IPR045153">
    <property type="entry name" value="Est1/Ebs1-like"/>
</dbReference>
<feature type="region of interest" description="Disordered" evidence="2">
    <location>
        <begin position="610"/>
        <end position="634"/>
    </location>
</feature>
<evidence type="ECO:0000313" key="5">
    <source>
        <dbReference type="Proteomes" id="UP000192223"/>
    </source>
</evidence>
<dbReference type="Gene3D" id="1.25.40.10">
    <property type="entry name" value="Tetratricopeptide repeat domain"/>
    <property type="match status" value="1"/>
</dbReference>
<dbReference type="Proteomes" id="UP000192223">
    <property type="component" value="Unplaced"/>
</dbReference>
<feature type="region of interest" description="Disordered" evidence="2">
    <location>
        <begin position="518"/>
        <end position="548"/>
    </location>
</feature>
<feature type="compositionally biased region" description="Polar residues" evidence="2">
    <location>
        <begin position="742"/>
        <end position="759"/>
    </location>
</feature>
<keyword evidence="1" id="KW-0866">Nonsense-mediated mRNA decay</keyword>
<dbReference type="InterPro" id="IPR019458">
    <property type="entry name" value="Est1-like_N"/>
</dbReference>
<organism evidence="5 6">
    <name type="scientific">Agrilus planipennis</name>
    <name type="common">Emerald ash borer</name>
    <name type="synonym">Agrilus marcopoli</name>
    <dbReference type="NCBI Taxonomy" id="224129"/>
    <lineage>
        <taxon>Eukaryota</taxon>
        <taxon>Metazoa</taxon>
        <taxon>Ecdysozoa</taxon>
        <taxon>Arthropoda</taxon>
        <taxon>Hexapoda</taxon>
        <taxon>Insecta</taxon>
        <taxon>Pterygota</taxon>
        <taxon>Neoptera</taxon>
        <taxon>Endopterygota</taxon>
        <taxon>Coleoptera</taxon>
        <taxon>Polyphaga</taxon>
        <taxon>Elateriformia</taxon>
        <taxon>Buprestoidea</taxon>
        <taxon>Buprestidae</taxon>
        <taxon>Agrilinae</taxon>
        <taxon>Agrilus</taxon>
    </lineage>
</organism>
<feature type="compositionally biased region" description="Polar residues" evidence="2">
    <location>
        <begin position="774"/>
        <end position="796"/>
    </location>
</feature>
<reference evidence="6" key="1">
    <citation type="submission" date="2025-08" db="UniProtKB">
        <authorList>
            <consortium name="RefSeq"/>
        </authorList>
    </citation>
    <scope>IDENTIFICATION</scope>
    <source>
        <tissue evidence="6">Entire body</tissue>
    </source>
</reference>
<dbReference type="KEGG" id="apln:108734491"/>
<dbReference type="PANTHER" id="PTHR15696">
    <property type="entry name" value="SMG-7 SUPPRESSOR WITH MORPHOLOGICAL EFFECT ON GENITALIA PROTEIN 7"/>
    <property type="match status" value="1"/>
</dbReference>
<feature type="compositionally biased region" description="Basic and acidic residues" evidence="2">
    <location>
        <begin position="610"/>
        <end position="621"/>
    </location>
</feature>
<dbReference type="InterPro" id="IPR011990">
    <property type="entry name" value="TPR-like_helical_dom_sf"/>
</dbReference>
<dbReference type="GO" id="GO:0005697">
    <property type="term" value="C:telomerase holoenzyme complex"/>
    <property type="evidence" value="ECO:0007669"/>
    <property type="project" value="TreeGrafter"/>
</dbReference>
<dbReference type="InParanoid" id="A0A1W4WC78"/>
<dbReference type="AlphaFoldDB" id="A0A1W4WC78"/>
<gene>
    <name evidence="6" type="primary">LOC108734491</name>
</gene>
<dbReference type="GO" id="GO:0042162">
    <property type="term" value="F:telomeric DNA binding"/>
    <property type="evidence" value="ECO:0007669"/>
    <property type="project" value="TreeGrafter"/>
</dbReference>
<dbReference type="GO" id="GO:0070034">
    <property type="term" value="F:telomerase RNA binding"/>
    <property type="evidence" value="ECO:0007669"/>
    <property type="project" value="TreeGrafter"/>
</dbReference>
<dbReference type="STRING" id="224129.A0A1W4WC78"/>
<evidence type="ECO:0000313" key="6">
    <source>
        <dbReference type="RefSeq" id="XP_018321584.1"/>
    </source>
</evidence>
<proteinExistence type="predicted"/>
<feature type="compositionally biased region" description="Low complexity" evidence="2">
    <location>
        <begin position="797"/>
        <end position="809"/>
    </location>
</feature>
<dbReference type="PANTHER" id="PTHR15696:SF5">
    <property type="entry name" value="NONSENSE-MEDIATED MRNA DECAY FACTOR SMG7"/>
    <property type="match status" value="1"/>
</dbReference>
<dbReference type="SUPFAM" id="SSF48452">
    <property type="entry name" value="TPR-like"/>
    <property type="match status" value="1"/>
</dbReference>
<evidence type="ECO:0000259" key="4">
    <source>
        <dbReference type="Pfam" id="PF10374"/>
    </source>
</evidence>
<evidence type="ECO:0000256" key="2">
    <source>
        <dbReference type="SAM" id="MobiDB-lite"/>
    </source>
</evidence>